<evidence type="ECO:0000259" key="6">
    <source>
        <dbReference type="Pfam" id="PF06305"/>
    </source>
</evidence>
<comment type="caution">
    <text evidence="7">The sequence shown here is derived from an EMBL/GenBank/DDBJ whole genome shotgun (WGS) entry which is preliminary data.</text>
</comment>
<keyword evidence="2 5" id="KW-0812">Transmembrane</keyword>
<feature type="domain" description="Lipopolysaccharide assembly protein A" evidence="6">
    <location>
        <begin position="25"/>
        <end position="83"/>
    </location>
</feature>
<keyword evidence="3 5" id="KW-1133">Transmembrane helix</keyword>
<keyword evidence="1" id="KW-1003">Cell membrane</keyword>
<keyword evidence="4 5" id="KW-0472">Membrane</keyword>
<evidence type="ECO:0000256" key="3">
    <source>
        <dbReference type="ARBA" id="ARBA00022989"/>
    </source>
</evidence>
<proteinExistence type="predicted"/>
<organism evidence="7 8">
    <name type="scientific">Pseudidiomarina aestuarii</name>
    <dbReference type="NCBI Taxonomy" id="624146"/>
    <lineage>
        <taxon>Bacteria</taxon>
        <taxon>Pseudomonadati</taxon>
        <taxon>Pseudomonadota</taxon>
        <taxon>Gammaproteobacteria</taxon>
        <taxon>Alteromonadales</taxon>
        <taxon>Idiomarinaceae</taxon>
        <taxon>Pseudidiomarina</taxon>
    </lineage>
</organism>
<dbReference type="RefSeq" id="WP_417656637.1">
    <property type="nucleotide sequence ID" value="NZ_JBLXDX010000002.1"/>
</dbReference>
<evidence type="ECO:0000256" key="1">
    <source>
        <dbReference type="ARBA" id="ARBA00022475"/>
    </source>
</evidence>
<dbReference type="GO" id="GO:0005886">
    <property type="term" value="C:plasma membrane"/>
    <property type="evidence" value="ECO:0007669"/>
    <property type="project" value="InterPro"/>
</dbReference>
<reference evidence="7 8" key="1">
    <citation type="submission" date="2018-03" db="EMBL/GenBank/DDBJ databases">
        <title>Cross-interface Injection: A General Nanoliter Liquid Handling Method Applied to Single Cells Genome Amplification Automated Nanoliter Liquid Handling Applied to Single Cell Multiple Displacement Amplification.</title>
        <authorList>
            <person name="Yun J."/>
            <person name="Xu P."/>
            <person name="Xu J."/>
            <person name="Dai X."/>
            <person name="Wang Y."/>
            <person name="Zheng X."/>
            <person name="Cao C."/>
            <person name="Yi Q."/>
            <person name="Zhu Y."/>
            <person name="Wang L."/>
            <person name="Dong Z."/>
            <person name="Huang Y."/>
            <person name="Huang L."/>
            <person name="Du W."/>
        </authorList>
    </citation>
    <scope>NUCLEOTIDE SEQUENCE [LARGE SCALE GENOMIC DNA]</scope>
    <source>
        <strain evidence="7 8">A12-4</strain>
    </source>
</reference>
<dbReference type="InterPro" id="IPR010445">
    <property type="entry name" value="LapA_dom"/>
</dbReference>
<dbReference type="EMBL" id="PYVF01000016">
    <property type="protein sequence ID" value="PTB89427.1"/>
    <property type="molecule type" value="Genomic_DNA"/>
</dbReference>
<name>A0A2T4D6I8_9GAMM</name>
<dbReference type="Pfam" id="PF06305">
    <property type="entry name" value="LapA_dom"/>
    <property type="match status" value="1"/>
</dbReference>
<protein>
    <submittedName>
        <fullName evidence="7">DUF1049 domain-containing protein</fullName>
    </submittedName>
</protein>
<gene>
    <name evidence="7" type="ORF">C9927_01835</name>
</gene>
<evidence type="ECO:0000256" key="4">
    <source>
        <dbReference type="ARBA" id="ARBA00023136"/>
    </source>
</evidence>
<dbReference type="AlphaFoldDB" id="A0A2T4D6I8"/>
<accession>A0A2T4D6I8</accession>
<sequence length="94" mass="10445">MLRFVFVILPVVVLFLLAIAFGALNKNVIAVDFIIVQTELPLAVLTAIFLVLGFLIGVAGLVSRNWWLRRENRKLKKQLTKAQPTTTSAAAERP</sequence>
<evidence type="ECO:0000313" key="7">
    <source>
        <dbReference type="EMBL" id="PTB89427.1"/>
    </source>
</evidence>
<dbReference type="Proteomes" id="UP000242087">
    <property type="component" value="Unassembled WGS sequence"/>
</dbReference>
<evidence type="ECO:0000313" key="8">
    <source>
        <dbReference type="Proteomes" id="UP000242087"/>
    </source>
</evidence>
<feature type="transmembrane region" description="Helical" evidence="5">
    <location>
        <begin position="40"/>
        <end position="67"/>
    </location>
</feature>
<evidence type="ECO:0000256" key="5">
    <source>
        <dbReference type="SAM" id="Phobius"/>
    </source>
</evidence>
<evidence type="ECO:0000256" key="2">
    <source>
        <dbReference type="ARBA" id="ARBA00022692"/>
    </source>
</evidence>